<dbReference type="Gene3D" id="1.20.5.4130">
    <property type="match status" value="1"/>
</dbReference>
<dbReference type="InterPro" id="IPR041118">
    <property type="entry name" value="Rx_N"/>
</dbReference>
<keyword evidence="2" id="KW-0547">Nucleotide-binding</keyword>
<reference evidence="6 7" key="1">
    <citation type="submission" date="2023-12" db="EMBL/GenBank/DDBJ databases">
        <title>A high-quality genome assembly for Dillenia turbinata (Dilleniales).</title>
        <authorList>
            <person name="Chanderbali A."/>
        </authorList>
    </citation>
    <scope>NUCLEOTIDE SEQUENCE [LARGE SCALE GENOMIC DNA]</scope>
    <source>
        <strain evidence="6">LSX21</strain>
        <tissue evidence="6">Leaf</tissue>
    </source>
</reference>
<dbReference type="Proteomes" id="UP001370490">
    <property type="component" value="Unassembled WGS sequence"/>
</dbReference>
<keyword evidence="3" id="KW-0611">Plant defense</keyword>
<keyword evidence="7" id="KW-1185">Reference proteome</keyword>
<dbReference type="Gene3D" id="3.80.10.10">
    <property type="entry name" value="Ribonuclease Inhibitor"/>
    <property type="match status" value="1"/>
</dbReference>
<proteinExistence type="predicted"/>
<evidence type="ECO:0000259" key="5">
    <source>
        <dbReference type="Pfam" id="PF18052"/>
    </source>
</evidence>
<dbReference type="GO" id="GO:0005524">
    <property type="term" value="F:ATP binding"/>
    <property type="evidence" value="ECO:0007669"/>
    <property type="project" value="UniProtKB-KW"/>
</dbReference>
<dbReference type="SUPFAM" id="SSF52058">
    <property type="entry name" value="L domain-like"/>
    <property type="match status" value="1"/>
</dbReference>
<dbReference type="PANTHER" id="PTHR36766:SF40">
    <property type="entry name" value="DISEASE RESISTANCE PROTEIN RGA3"/>
    <property type="match status" value="1"/>
</dbReference>
<sequence length="340" mass="38150">MGEPLLAAHFQTLLDKLGPLLNFAHLKEFRSELRTWRSKLLQVRLVLCDAEERQMNDREVKNWLDNLRDLAYNVEDVLDELGHETLQRQNNSSSDSAASSSQVQDLLAQMKEITTSFLDIEQDKSDLRLEERPGVRSSIIITNRLPTTSLVDSSQIVGREKDIDVKNISNGLQCLTSLTGLQIGNCKNLRTLPGGIISSNSNLQLLWIGNCGSLESFGSGVLPSTLKKLFIWNCRKLESISEMLLGPTSPDSVYFRDYPNLKGLPQCLCTNLTYLRIHKCESIESFPETPNLAHLEICCCMNLKYLPIQDALGLYIITSTVVRAEPLRCIKDGDYCIASV</sequence>
<protein>
    <submittedName>
        <fullName evidence="6">Rx, N-terminal</fullName>
    </submittedName>
</protein>
<name>A0AAN8V7D9_9MAGN</name>
<organism evidence="6 7">
    <name type="scientific">Dillenia turbinata</name>
    <dbReference type="NCBI Taxonomy" id="194707"/>
    <lineage>
        <taxon>Eukaryota</taxon>
        <taxon>Viridiplantae</taxon>
        <taxon>Streptophyta</taxon>
        <taxon>Embryophyta</taxon>
        <taxon>Tracheophyta</taxon>
        <taxon>Spermatophyta</taxon>
        <taxon>Magnoliopsida</taxon>
        <taxon>eudicotyledons</taxon>
        <taxon>Gunneridae</taxon>
        <taxon>Pentapetalae</taxon>
        <taxon>Dilleniales</taxon>
        <taxon>Dilleniaceae</taxon>
        <taxon>Dillenia</taxon>
    </lineage>
</organism>
<dbReference type="Pfam" id="PF18052">
    <property type="entry name" value="Rx_N"/>
    <property type="match status" value="1"/>
</dbReference>
<comment type="caution">
    <text evidence="6">The sequence shown here is derived from an EMBL/GenBank/DDBJ whole genome shotgun (WGS) entry which is preliminary data.</text>
</comment>
<evidence type="ECO:0000256" key="3">
    <source>
        <dbReference type="ARBA" id="ARBA00022821"/>
    </source>
</evidence>
<dbReference type="GO" id="GO:0006952">
    <property type="term" value="P:defense response"/>
    <property type="evidence" value="ECO:0007669"/>
    <property type="project" value="UniProtKB-KW"/>
</dbReference>
<dbReference type="AlphaFoldDB" id="A0AAN8V7D9"/>
<dbReference type="InterPro" id="IPR032675">
    <property type="entry name" value="LRR_dom_sf"/>
</dbReference>
<evidence type="ECO:0000313" key="7">
    <source>
        <dbReference type="Proteomes" id="UP001370490"/>
    </source>
</evidence>
<evidence type="ECO:0000313" key="6">
    <source>
        <dbReference type="EMBL" id="KAK6922092.1"/>
    </source>
</evidence>
<evidence type="ECO:0000256" key="4">
    <source>
        <dbReference type="ARBA" id="ARBA00022840"/>
    </source>
</evidence>
<dbReference type="EMBL" id="JBAMMX010000019">
    <property type="protein sequence ID" value="KAK6922092.1"/>
    <property type="molecule type" value="Genomic_DNA"/>
</dbReference>
<accession>A0AAN8V7D9</accession>
<keyword evidence="1" id="KW-0677">Repeat</keyword>
<dbReference type="PANTHER" id="PTHR36766">
    <property type="entry name" value="PLANT BROAD-SPECTRUM MILDEW RESISTANCE PROTEIN RPW8"/>
    <property type="match status" value="1"/>
</dbReference>
<feature type="domain" description="Disease resistance N-terminal" evidence="5">
    <location>
        <begin position="12"/>
        <end position="94"/>
    </location>
</feature>
<evidence type="ECO:0000256" key="2">
    <source>
        <dbReference type="ARBA" id="ARBA00022741"/>
    </source>
</evidence>
<keyword evidence="4" id="KW-0067">ATP-binding</keyword>
<evidence type="ECO:0000256" key="1">
    <source>
        <dbReference type="ARBA" id="ARBA00022737"/>
    </source>
</evidence>
<gene>
    <name evidence="6" type="ORF">RJ641_012599</name>
</gene>